<evidence type="ECO:0000256" key="7">
    <source>
        <dbReference type="ARBA" id="ARBA00022777"/>
    </source>
</evidence>
<evidence type="ECO:0000256" key="2">
    <source>
        <dbReference type="ARBA" id="ARBA00005983"/>
    </source>
</evidence>
<proteinExistence type="inferred from homology"/>
<evidence type="ECO:0000259" key="13">
    <source>
        <dbReference type="PROSITE" id="PS50146"/>
    </source>
</evidence>
<dbReference type="Gene3D" id="3.40.50.10330">
    <property type="entry name" value="Probable inorganic polyphosphate/atp-NAD kinase, domain 1"/>
    <property type="match status" value="1"/>
</dbReference>
<keyword evidence="3" id="KW-0444">Lipid biosynthesis</keyword>
<dbReference type="SUPFAM" id="SSF111331">
    <property type="entry name" value="NAD kinase/diacylglycerol kinase-like"/>
    <property type="match status" value="1"/>
</dbReference>
<evidence type="ECO:0000256" key="11">
    <source>
        <dbReference type="ARBA" id="ARBA00023209"/>
    </source>
</evidence>
<dbReference type="GO" id="GO:0004143">
    <property type="term" value="F:ATP-dependent diacylglycerol kinase activity"/>
    <property type="evidence" value="ECO:0007669"/>
    <property type="project" value="TreeGrafter"/>
</dbReference>
<evidence type="ECO:0000256" key="5">
    <source>
        <dbReference type="ARBA" id="ARBA00022723"/>
    </source>
</evidence>
<dbReference type="eggNOG" id="COG1597">
    <property type="taxonomic scope" value="Bacteria"/>
</dbReference>
<feature type="domain" description="DAGKc" evidence="13">
    <location>
        <begin position="1"/>
        <end position="131"/>
    </location>
</feature>
<organism evidence="14 15">
    <name type="scientific">Caldisalinibacter kiritimatiensis</name>
    <dbReference type="NCBI Taxonomy" id="1304284"/>
    <lineage>
        <taxon>Bacteria</taxon>
        <taxon>Bacillati</taxon>
        <taxon>Bacillota</taxon>
        <taxon>Tissierellia</taxon>
        <taxon>Tissierellales</taxon>
        <taxon>Thermohalobacteraceae</taxon>
        <taxon>Caldisalinibacter</taxon>
    </lineage>
</organism>
<comment type="caution">
    <text evidence="14">The sequence shown here is derived from an EMBL/GenBank/DDBJ whole genome shotgun (WGS) entry which is preliminary data.</text>
</comment>
<dbReference type="GO" id="GO:0005524">
    <property type="term" value="F:ATP binding"/>
    <property type="evidence" value="ECO:0007669"/>
    <property type="project" value="UniProtKB-KW"/>
</dbReference>
<dbReference type="AlphaFoldDB" id="R1AWT5"/>
<dbReference type="PANTHER" id="PTHR12358">
    <property type="entry name" value="SPHINGOSINE KINASE"/>
    <property type="match status" value="1"/>
</dbReference>
<keyword evidence="9" id="KW-0460">Magnesium</keyword>
<keyword evidence="7" id="KW-0418">Kinase</keyword>
<dbReference type="GO" id="GO:0046872">
    <property type="term" value="F:metal ion binding"/>
    <property type="evidence" value="ECO:0007669"/>
    <property type="project" value="UniProtKB-KW"/>
</dbReference>
<comment type="cofactor">
    <cofactor evidence="1">
        <name>Mg(2+)</name>
        <dbReference type="ChEBI" id="CHEBI:18420"/>
    </cofactor>
</comment>
<evidence type="ECO:0000256" key="10">
    <source>
        <dbReference type="ARBA" id="ARBA00023098"/>
    </source>
</evidence>
<dbReference type="SMART" id="SM00046">
    <property type="entry name" value="DAGKc"/>
    <property type="match status" value="1"/>
</dbReference>
<keyword evidence="10" id="KW-0443">Lipid metabolism</keyword>
<dbReference type="Pfam" id="PF00781">
    <property type="entry name" value="DAGK_cat"/>
    <property type="match status" value="1"/>
</dbReference>
<dbReference type="GO" id="GO:0005886">
    <property type="term" value="C:plasma membrane"/>
    <property type="evidence" value="ECO:0007669"/>
    <property type="project" value="TreeGrafter"/>
</dbReference>
<dbReference type="STRING" id="1304284.L21TH_0264"/>
<dbReference type="Proteomes" id="UP000013378">
    <property type="component" value="Unassembled WGS sequence"/>
</dbReference>
<evidence type="ECO:0000256" key="9">
    <source>
        <dbReference type="ARBA" id="ARBA00022842"/>
    </source>
</evidence>
<keyword evidence="6" id="KW-0547">Nucleotide-binding</keyword>
<keyword evidence="15" id="KW-1185">Reference proteome</keyword>
<dbReference type="InterPro" id="IPR045540">
    <property type="entry name" value="YegS/DAGK_C"/>
</dbReference>
<evidence type="ECO:0000256" key="6">
    <source>
        <dbReference type="ARBA" id="ARBA00022741"/>
    </source>
</evidence>
<dbReference type="PANTHER" id="PTHR12358:SF106">
    <property type="entry name" value="LIPID KINASE YEGS"/>
    <property type="match status" value="1"/>
</dbReference>
<reference evidence="14 15" key="1">
    <citation type="journal article" date="2015" name="Geomicrobiol. J.">
        <title>Caldisalinibacter kiritimatiensis gen. nov., sp. nov., a moderately thermohalophilic thiosulfate-reducing bacterium from a hypersaline microbial mat.</title>
        <authorList>
            <person name="Ben Hania W."/>
            <person name="Joseph M."/>
            <person name="Fiebig A."/>
            <person name="Bunk B."/>
            <person name="Klenk H.-P."/>
            <person name="Fardeau M.-L."/>
            <person name="Spring S."/>
        </authorList>
    </citation>
    <scope>NUCLEOTIDE SEQUENCE [LARGE SCALE GENOMIC DNA]</scope>
    <source>
        <strain evidence="14 15">L21-TH-D2</strain>
    </source>
</reference>
<evidence type="ECO:0000256" key="12">
    <source>
        <dbReference type="ARBA" id="ARBA00023264"/>
    </source>
</evidence>
<dbReference type="EMBL" id="ARZA01000040">
    <property type="protein sequence ID" value="EOD01658.1"/>
    <property type="molecule type" value="Genomic_DNA"/>
</dbReference>
<dbReference type="InterPro" id="IPR005218">
    <property type="entry name" value="Diacylglycerol/lipid_kinase"/>
</dbReference>
<name>R1AWT5_9FIRM</name>
<keyword evidence="5" id="KW-0479">Metal-binding</keyword>
<accession>R1AWT5</accession>
<evidence type="ECO:0000313" key="15">
    <source>
        <dbReference type="Proteomes" id="UP000013378"/>
    </source>
</evidence>
<dbReference type="NCBIfam" id="TIGR00147">
    <property type="entry name" value="YegS/Rv2252/BmrU family lipid kinase"/>
    <property type="match status" value="1"/>
</dbReference>
<evidence type="ECO:0000256" key="8">
    <source>
        <dbReference type="ARBA" id="ARBA00022840"/>
    </source>
</evidence>
<dbReference type="InterPro" id="IPR017438">
    <property type="entry name" value="ATP-NAD_kinase_N"/>
</dbReference>
<dbReference type="GO" id="GO:0008654">
    <property type="term" value="P:phospholipid biosynthetic process"/>
    <property type="evidence" value="ECO:0007669"/>
    <property type="project" value="UniProtKB-KW"/>
</dbReference>
<keyword evidence="8" id="KW-0067">ATP-binding</keyword>
<dbReference type="Pfam" id="PF19279">
    <property type="entry name" value="YegS_C"/>
    <property type="match status" value="1"/>
</dbReference>
<dbReference type="PATRIC" id="fig|1304284.3.peg.258"/>
<gene>
    <name evidence="14" type="ORF">L21TH_0264</name>
</gene>
<comment type="similarity">
    <text evidence="2">Belongs to the diacylglycerol/lipid kinase family.</text>
</comment>
<sequence>MEKIKIIHNPSSGRQMVEKKIDRICKILIDNGYIIGKFQTEKKNDAMLETIKCCKEDWDAIIVCGGDGTVNEVATGIVRGGRKIPVAILGAGTVNDFANFMELPKNPDEFCNMIINGKSIDVDLGKCGKNYFVNVAAGGLLTNVAHQVSSELKTILGRTAYYIEGIKEIPKHKFNSFDINIKSSEFTEDLEALLFLVCNSSSIGGFKKLAPEAEVKDGYLDCIVIKKAEFQNIITIFIKLLKGELTSHPNVLHFKTKKVTINSHKKVHIDLDGEFGGVLPASFEVVEQSFRIFVK</sequence>
<evidence type="ECO:0000256" key="4">
    <source>
        <dbReference type="ARBA" id="ARBA00022679"/>
    </source>
</evidence>
<dbReference type="InterPro" id="IPR001206">
    <property type="entry name" value="Diacylglycerol_kinase_cat_dom"/>
</dbReference>
<dbReference type="InterPro" id="IPR050187">
    <property type="entry name" value="Lipid_Phosphate_FormReg"/>
</dbReference>
<keyword evidence="4" id="KW-0808">Transferase</keyword>
<dbReference type="OrthoDB" id="142078at2"/>
<keyword evidence="12" id="KW-1208">Phospholipid metabolism</keyword>
<evidence type="ECO:0000256" key="3">
    <source>
        <dbReference type="ARBA" id="ARBA00022516"/>
    </source>
</evidence>
<protein>
    <submittedName>
        <fullName evidence="14">Transcription regulator</fullName>
    </submittedName>
</protein>
<dbReference type="Gene3D" id="2.60.200.40">
    <property type="match status" value="1"/>
</dbReference>
<keyword evidence="11" id="KW-0594">Phospholipid biosynthesis</keyword>
<dbReference type="PROSITE" id="PS50146">
    <property type="entry name" value="DAGK"/>
    <property type="match status" value="1"/>
</dbReference>
<dbReference type="InterPro" id="IPR016064">
    <property type="entry name" value="NAD/diacylglycerol_kinase_sf"/>
</dbReference>
<evidence type="ECO:0000256" key="1">
    <source>
        <dbReference type="ARBA" id="ARBA00001946"/>
    </source>
</evidence>
<evidence type="ECO:0000313" key="14">
    <source>
        <dbReference type="EMBL" id="EOD01658.1"/>
    </source>
</evidence>
<dbReference type="RefSeq" id="WP_006307073.1">
    <property type="nucleotide sequence ID" value="NZ_ARZA01000040.1"/>
</dbReference>